<feature type="domain" description="Bacteriophage tail tape measure C-terminal" evidence="3">
    <location>
        <begin position="751"/>
        <end position="825"/>
    </location>
</feature>
<dbReference type="InterPro" id="IPR013491">
    <property type="entry name" value="Tape_meas_N"/>
</dbReference>
<dbReference type="EMBL" id="CP158254">
    <property type="protein sequence ID" value="XDJ48339.1"/>
    <property type="molecule type" value="Genomic_DNA"/>
</dbReference>
<evidence type="ECO:0000256" key="2">
    <source>
        <dbReference type="SAM" id="Phobius"/>
    </source>
</evidence>
<feature type="transmembrane region" description="Helical" evidence="2">
    <location>
        <begin position="347"/>
        <end position="367"/>
    </location>
</feature>
<dbReference type="Pfam" id="PF20155">
    <property type="entry name" value="TMP_3"/>
    <property type="match status" value="1"/>
</dbReference>
<keyword evidence="2" id="KW-0812">Transmembrane</keyword>
<gene>
    <name evidence="5" type="ORF">ABRZ04_04550</name>
</gene>
<reference evidence="5" key="1">
    <citation type="submission" date="2024-05" db="EMBL/GenBank/DDBJ databases">
        <authorList>
            <person name="Luo Y.-C."/>
            <person name="Nicholds J."/>
            <person name="Mortimer T."/>
            <person name="Maboni G."/>
        </authorList>
    </citation>
    <scope>NUCLEOTIDE SEQUENCE</scope>
    <source>
        <strain evidence="5">151836</strain>
    </source>
</reference>
<dbReference type="AlphaFoldDB" id="A0AB39D2Q8"/>
<name>A0AB39D2Q8_9BURK</name>
<dbReference type="NCBIfam" id="TIGR02675">
    <property type="entry name" value="tape_meas_nterm"/>
    <property type="match status" value="1"/>
</dbReference>
<sequence>MADDIISFGLSIDSSDARRAKEDLNRLAQSGPAVEQALKKIDGAGRSGATGMRAVSAAAQSVERDMQAMRRAALGWSSAIGAVFAGFSTMSVIDAADQWGQYASRMMMATQTAEEYAHAQDRMVQSAQTTFRSINETRESFIQLSPVLREMGYSLDQSIDAVDAFSGLLVVSGANAERGANAMNALAKSLQKGKVDAEAWMTIYSTADTIVEHLAKSSGLSAEEIRKLGAAGQISAQMMAQALVTGYLPVIKAVEGMPTTVRDAFTNLNTQFSEYVGRANEANGATQNIVTGINTLSENFTTIANSVVIAGEAVAVVIGARMAAAAGTSAVAFAVASVQAVRYQAALARMAGVSVAAAAGLSAVSVAGRAASAAMTLFGGPLGTLLTVIGGAALAISSFKTEAAQANAEVGGLSRSVDLLNGSLTDFTKSQAESAIFKLKDQMQALADQSVAVNEQMYRVREWLRFDPNGSRAPEWRRMLVDLQSEADGLNQKMATLGNRMLEFAAIMSAAPTPKLSEEATKYLDGINKQIARLEDAGDPLKEATRFLREHTDATADQSEAIMTAAKRQKELQDARKKSGGGARDQAKELQNTIAKLAEEQATLGMTEAAAERYRIEQMKGSAVDRQRALDIYDQVQAWKEADKAIKQAAETSRLARSMAAETDVFRQQQFAPITGMGLGDRIREQLQAELQVQQQFAQRRRELDEAQMVESTRISESQYQTRLRLLQENEDAQIAIIQAAAATKKAKEADWSLGAMDALRNYQDESANVYQSIGQMVQNSFRGMEDALTTFVTTGKLSFKDLANSIISDMVRIAIQQSITGPLAGALGGALSGMFGGSSLPSTASWALPAMPNAKGGVYDSPSLSAYSNQIHDTPKLFAFSRGAGVFGEAGPEAIMPLKRGPDGRLGVSADSGRSAGDVTVNVINNSSQPVTAGQPKVSIDSMGRMMIDVLISDAQRNGPYIRQLRGAL</sequence>
<dbReference type="RefSeq" id="WP_368640491.1">
    <property type="nucleotide sequence ID" value="NZ_CP158254.1"/>
</dbReference>
<feature type="coiled-coil region" evidence="1">
    <location>
        <begin position="480"/>
        <end position="537"/>
    </location>
</feature>
<feature type="transmembrane region" description="Helical" evidence="2">
    <location>
        <begin position="373"/>
        <end position="396"/>
    </location>
</feature>
<keyword evidence="2" id="KW-0472">Membrane</keyword>
<feature type="domain" description="Tape measure protein N-terminal" evidence="4">
    <location>
        <begin position="91"/>
        <end position="281"/>
    </location>
</feature>
<evidence type="ECO:0000313" key="5">
    <source>
        <dbReference type="EMBL" id="XDJ48339.1"/>
    </source>
</evidence>
<keyword evidence="2" id="KW-1133">Transmembrane helix</keyword>
<dbReference type="Pfam" id="PF09718">
    <property type="entry name" value="Tape_meas_lam_C"/>
    <property type="match status" value="1"/>
</dbReference>
<evidence type="ECO:0000259" key="3">
    <source>
        <dbReference type="Pfam" id="PF09718"/>
    </source>
</evidence>
<accession>A0AB39D2Q8</accession>
<keyword evidence="1" id="KW-0175">Coiled coil</keyword>
<evidence type="ECO:0000259" key="4">
    <source>
        <dbReference type="Pfam" id="PF20155"/>
    </source>
</evidence>
<feature type="transmembrane region" description="Helical" evidence="2">
    <location>
        <begin position="313"/>
        <end position="335"/>
    </location>
</feature>
<proteinExistence type="predicted"/>
<organism evidence="5">
    <name type="scientific">Castellaniella ginsengisoli</name>
    <dbReference type="NCBI Taxonomy" id="546114"/>
    <lineage>
        <taxon>Bacteria</taxon>
        <taxon>Pseudomonadati</taxon>
        <taxon>Pseudomonadota</taxon>
        <taxon>Betaproteobacteria</taxon>
        <taxon>Burkholderiales</taxon>
        <taxon>Alcaligenaceae</taxon>
        <taxon>Castellaniella</taxon>
    </lineage>
</organism>
<dbReference type="NCBIfam" id="TIGR01541">
    <property type="entry name" value="tape_meas_lam_C"/>
    <property type="match status" value="1"/>
</dbReference>
<protein>
    <submittedName>
        <fullName evidence="5">Phage tail tape measure protein</fullName>
    </submittedName>
</protein>
<evidence type="ECO:0000256" key="1">
    <source>
        <dbReference type="SAM" id="Coils"/>
    </source>
</evidence>
<dbReference type="InterPro" id="IPR006431">
    <property type="entry name" value="Phage_tape_meas_C"/>
</dbReference>